<dbReference type="Proteomes" id="UP000696280">
    <property type="component" value="Unassembled WGS sequence"/>
</dbReference>
<dbReference type="EMBL" id="CAJVRL010000057">
    <property type="protein sequence ID" value="CAG8954493.1"/>
    <property type="molecule type" value="Genomic_DNA"/>
</dbReference>
<sequence length="92" mass="10703">MPWKTHVQSSCVPFTLYARHRFAFRFDPTTRRSLLNTVKELLIVVEDADACQYTDVTFGSPTKSLEEAFKPPEPDWPDSESEEEVVPRRPKF</sequence>
<evidence type="ECO:0000313" key="3">
    <source>
        <dbReference type="Proteomes" id="UP000696280"/>
    </source>
</evidence>
<name>A0A9N9KXN9_9HELO</name>
<protein>
    <submittedName>
        <fullName evidence="2">Uncharacterized protein</fullName>
    </submittedName>
</protein>
<evidence type="ECO:0000256" key="1">
    <source>
        <dbReference type="SAM" id="MobiDB-lite"/>
    </source>
</evidence>
<reference evidence="2" key="1">
    <citation type="submission" date="2021-07" db="EMBL/GenBank/DDBJ databases">
        <authorList>
            <person name="Durling M."/>
        </authorList>
    </citation>
    <scope>NUCLEOTIDE SEQUENCE</scope>
</reference>
<keyword evidence="3" id="KW-1185">Reference proteome</keyword>
<dbReference type="OrthoDB" id="10471361at2759"/>
<gene>
    <name evidence="2" type="ORF">HYFRA_00004406</name>
</gene>
<accession>A0A9N9KXN9</accession>
<dbReference type="AlphaFoldDB" id="A0A9N9KXN9"/>
<feature type="compositionally biased region" description="Acidic residues" evidence="1">
    <location>
        <begin position="75"/>
        <end position="84"/>
    </location>
</feature>
<proteinExistence type="predicted"/>
<feature type="compositionally biased region" description="Basic and acidic residues" evidence="1">
    <location>
        <begin position="64"/>
        <end position="73"/>
    </location>
</feature>
<evidence type="ECO:0000313" key="2">
    <source>
        <dbReference type="EMBL" id="CAG8954493.1"/>
    </source>
</evidence>
<feature type="region of interest" description="Disordered" evidence="1">
    <location>
        <begin position="62"/>
        <end position="92"/>
    </location>
</feature>
<comment type="caution">
    <text evidence="2">The sequence shown here is derived from an EMBL/GenBank/DDBJ whole genome shotgun (WGS) entry which is preliminary data.</text>
</comment>
<organism evidence="2 3">
    <name type="scientific">Hymenoscyphus fraxineus</name>
    <dbReference type="NCBI Taxonomy" id="746836"/>
    <lineage>
        <taxon>Eukaryota</taxon>
        <taxon>Fungi</taxon>
        <taxon>Dikarya</taxon>
        <taxon>Ascomycota</taxon>
        <taxon>Pezizomycotina</taxon>
        <taxon>Leotiomycetes</taxon>
        <taxon>Helotiales</taxon>
        <taxon>Helotiaceae</taxon>
        <taxon>Hymenoscyphus</taxon>
    </lineage>
</organism>